<keyword evidence="11" id="KW-1185">Reference proteome</keyword>
<feature type="domain" description="Spore germination protein N-terminal" evidence="9">
    <location>
        <begin position="25"/>
        <end position="191"/>
    </location>
</feature>
<evidence type="ECO:0000256" key="7">
    <source>
        <dbReference type="ARBA" id="ARBA00023288"/>
    </source>
</evidence>
<dbReference type="RefSeq" id="WP_379276434.1">
    <property type="nucleotide sequence ID" value="NZ_JBHUGT010000033.1"/>
</dbReference>
<comment type="caution">
    <text evidence="10">The sequence shown here is derived from an EMBL/GenBank/DDBJ whole genome shotgun (WGS) entry which is preliminary data.</text>
</comment>
<dbReference type="Gene3D" id="3.30.300.210">
    <property type="entry name" value="Nutrient germinant receptor protein C, domain 3"/>
    <property type="match status" value="1"/>
</dbReference>
<dbReference type="InterPro" id="IPR008844">
    <property type="entry name" value="Spore_GerAC-like"/>
</dbReference>
<evidence type="ECO:0000256" key="5">
    <source>
        <dbReference type="ARBA" id="ARBA00023136"/>
    </source>
</evidence>
<dbReference type="NCBIfam" id="TIGR02887">
    <property type="entry name" value="spore_ger_x_C"/>
    <property type="match status" value="1"/>
</dbReference>
<evidence type="ECO:0000313" key="10">
    <source>
        <dbReference type="EMBL" id="MFD2662323.1"/>
    </source>
</evidence>
<dbReference type="InterPro" id="IPR057336">
    <property type="entry name" value="GerAC_N"/>
</dbReference>
<keyword evidence="3" id="KW-0309">Germination</keyword>
<gene>
    <name evidence="10" type="ORF">ACFSW5_18870</name>
</gene>
<evidence type="ECO:0000256" key="4">
    <source>
        <dbReference type="ARBA" id="ARBA00022729"/>
    </source>
</evidence>
<feature type="domain" description="Spore germination GerAC-like C-terminal" evidence="8">
    <location>
        <begin position="200"/>
        <end position="368"/>
    </location>
</feature>
<evidence type="ECO:0000259" key="8">
    <source>
        <dbReference type="Pfam" id="PF05504"/>
    </source>
</evidence>
<evidence type="ECO:0000256" key="3">
    <source>
        <dbReference type="ARBA" id="ARBA00022544"/>
    </source>
</evidence>
<comment type="similarity">
    <text evidence="2">Belongs to the GerABKC lipoprotein family.</text>
</comment>
<evidence type="ECO:0000259" key="9">
    <source>
        <dbReference type="Pfam" id="PF25198"/>
    </source>
</evidence>
<dbReference type="Proteomes" id="UP001597493">
    <property type="component" value="Unassembled WGS sequence"/>
</dbReference>
<dbReference type="Pfam" id="PF25198">
    <property type="entry name" value="Spore_GerAC_N"/>
    <property type="match status" value="1"/>
</dbReference>
<dbReference type="InterPro" id="IPR038501">
    <property type="entry name" value="Spore_GerAC_C_sf"/>
</dbReference>
<dbReference type="PANTHER" id="PTHR35789">
    <property type="entry name" value="SPORE GERMINATION PROTEIN B3"/>
    <property type="match status" value="1"/>
</dbReference>
<protein>
    <submittedName>
        <fullName evidence="10">Ger(X)C family spore germination protein</fullName>
    </submittedName>
</protein>
<evidence type="ECO:0000256" key="6">
    <source>
        <dbReference type="ARBA" id="ARBA00023139"/>
    </source>
</evidence>
<dbReference type="PANTHER" id="PTHR35789:SF1">
    <property type="entry name" value="SPORE GERMINATION PROTEIN B3"/>
    <property type="match status" value="1"/>
</dbReference>
<dbReference type="Pfam" id="PF05504">
    <property type="entry name" value="Spore_GerAC"/>
    <property type="match status" value="1"/>
</dbReference>
<evidence type="ECO:0000313" key="11">
    <source>
        <dbReference type="Proteomes" id="UP001597493"/>
    </source>
</evidence>
<reference evidence="11" key="1">
    <citation type="journal article" date="2019" name="Int. J. Syst. Evol. Microbiol.">
        <title>The Global Catalogue of Microorganisms (GCM) 10K type strain sequencing project: providing services to taxonomists for standard genome sequencing and annotation.</title>
        <authorList>
            <consortium name="The Broad Institute Genomics Platform"/>
            <consortium name="The Broad Institute Genome Sequencing Center for Infectious Disease"/>
            <person name="Wu L."/>
            <person name="Ma J."/>
        </authorList>
    </citation>
    <scope>NUCLEOTIDE SEQUENCE [LARGE SCALE GENOMIC DNA]</scope>
    <source>
        <strain evidence="11">TISTR 1827</strain>
    </source>
</reference>
<proteinExistence type="inferred from homology"/>
<dbReference type="PROSITE" id="PS51257">
    <property type="entry name" value="PROKAR_LIPOPROTEIN"/>
    <property type="match status" value="1"/>
</dbReference>
<keyword evidence="4" id="KW-0732">Signal</keyword>
<keyword evidence="7" id="KW-0449">Lipoprotein</keyword>
<comment type="subcellular location">
    <subcellularLocation>
        <location evidence="1">Membrane</location>
        <topology evidence="1">Lipid-anchor</topology>
    </subcellularLocation>
</comment>
<dbReference type="EMBL" id="JBHUMY010000026">
    <property type="protein sequence ID" value="MFD2662323.1"/>
    <property type="molecule type" value="Genomic_DNA"/>
</dbReference>
<sequence length="371" mass="41546">MIPQSKSVKTLAMLVLLAILAGCGDQRILDRVAFVYTTGYDLLPEGRLQITIGFPRADPDKPVQREVLSAQGTSSKDARISMSRQTNLLLVNGQLRIVLFSSDFARQGVQGHIDTLLRDPTISPQVKIVVVNGKAQSLQEKNYKMHPPTDKYIDGLLEKEAEGHSIPRTTLYHFERDLLDDGIDTATPIIKDAGDHIEIDGIALFRDDRYVMRISPKDAILFSILQGAFNKGEMSMKLPGENGGQQNVMFESIVSDRQVRVGRGGSGDFHVTISIKMNGAIREYIGSKRLGRDPDRRALEREISEYLSGRAQKLTSKMLAGKTDAIGIGMYVRNHIGYRAWKSIPDWNEELPNVKVDCRIEYKMKEFGKLR</sequence>
<organism evidence="10 11">
    <name type="scientific">Paenibacillus thailandensis</name>
    <dbReference type="NCBI Taxonomy" id="393250"/>
    <lineage>
        <taxon>Bacteria</taxon>
        <taxon>Bacillati</taxon>
        <taxon>Bacillota</taxon>
        <taxon>Bacilli</taxon>
        <taxon>Bacillales</taxon>
        <taxon>Paenibacillaceae</taxon>
        <taxon>Paenibacillus</taxon>
    </lineage>
</organism>
<keyword evidence="6" id="KW-0564">Palmitate</keyword>
<evidence type="ECO:0000256" key="1">
    <source>
        <dbReference type="ARBA" id="ARBA00004635"/>
    </source>
</evidence>
<keyword evidence="5" id="KW-0472">Membrane</keyword>
<dbReference type="InterPro" id="IPR046953">
    <property type="entry name" value="Spore_GerAC-like_C"/>
</dbReference>
<name>A0ABW5R0J6_9BACL</name>
<accession>A0ABW5R0J6</accession>
<evidence type="ECO:0000256" key="2">
    <source>
        <dbReference type="ARBA" id="ARBA00007886"/>
    </source>
</evidence>